<dbReference type="AlphaFoldDB" id="A0A0G4FF90"/>
<proteinExistence type="predicted"/>
<evidence type="ECO:0000313" key="3">
    <source>
        <dbReference type="Proteomes" id="UP000041254"/>
    </source>
</evidence>
<dbReference type="InParanoid" id="A0A0G4FF90"/>
<dbReference type="VEuPathDB" id="CryptoDB:Vbra_15219"/>
<dbReference type="Proteomes" id="UP000041254">
    <property type="component" value="Unassembled WGS sequence"/>
</dbReference>
<keyword evidence="3" id="KW-1185">Reference proteome</keyword>
<protein>
    <submittedName>
        <fullName evidence="2">Uncharacterized protein</fullName>
    </submittedName>
</protein>
<accession>A0A0G4FF90</accession>
<evidence type="ECO:0000256" key="1">
    <source>
        <dbReference type="SAM" id="MobiDB-lite"/>
    </source>
</evidence>
<feature type="compositionally biased region" description="Basic and acidic residues" evidence="1">
    <location>
        <begin position="37"/>
        <end position="47"/>
    </location>
</feature>
<gene>
    <name evidence="2" type="ORF">Vbra_15219</name>
</gene>
<feature type="region of interest" description="Disordered" evidence="1">
    <location>
        <begin position="1"/>
        <end position="81"/>
    </location>
</feature>
<evidence type="ECO:0000313" key="2">
    <source>
        <dbReference type="EMBL" id="CEM11826.1"/>
    </source>
</evidence>
<reference evidence="2 3" key="1">
    <citation type="submission" date="2014-11" db="EMBL/GenBank/DDBJ databases">
        <authorList>
            <person name="Zhu J."/>
            <person name="Qi W."/>
            <person name="Song R."/>
        </authorList>
    </citation>
    <scope>NUCLEOTIDE SEQUENCE [LARGE SCALE GENOMIC DNA]</scope>
</reference>
<dbReference type="EMBL" id="CDMY01000426">
    <property type="protein sequence ID" value="CEM11826.1"/>
    <property type="molecule type" value="Genomic_DNA"/>
</dbReference>
<organism evidence="2 3">
    <name type="scientific">Vitrella brassicaformis (strain CCMP3155)</name>
    <dbReference type="NCBI Taxonomy" id="1169540"/>
    <lineage>
        <taxon>Eukaryota</taxon>
        <taxon>Sar</taxon>
        <taxon>Alveolata</taxon>
        <taxon>Colpodellida</taxon>
        <taxon>Vitrellaceae</taxon>
        <taxon>Vitrella</taxon>
    </lineage>
</organism>
<name>A0A0G4FF90_VITBC</name>
<sequence length="233" mass="25796">MDPYHFPAHHQPPSVPNAPASTPVRLKRSHASIYQNDRGESRPHDGDSGGGGDVDMDVDEREGRPVHHSGSGNRPFSLPRAKRLRLSDNMSYKYQLWAEQQSHAARPVDVPLPVPFPLPLPPPSSGNDVGIAMDLNMGMDRLQLSSNGNTPTHQQGHHGQHDMMLGEGEGGGEGGEGGLDHLTHPQRFHQMTPAELRYRDRVEHQVREQLSRFKQQYSKACKGVHVAPCDDDK</sequence>